<dbReference type="AlphaFoldDB" id="A0A1H6PZK8"/>
<dbReference type="InterPro" id="IPR026444">
    <property type="entry name" value="Secre_tail"/>
</dbReference>
<evidence type="ECO:0000313" key="4">
    <source>
        <dbReference type="Proteomes" id="UP000199532"/>
    </source>
</evidence>
<dbReference type="Pfam" id="PF18962">
    <property type="entry name" value="Por_Secre_tail"/>
    <property type="match status" value="1"/>
</dbReference>
<feature type="signal peptide" evidence="1">
    <location>
        <begin position="1"/>
        <end position="23"/>
    </location>
</feature>
<gene>
    <name evidence="3" type="ORF">SAMN04487995_0015</name>
</gene>
<evidence type="ECO:0000259" key="2">
    <source>
        <dbReference type="Pfam" id="PF18962"/>
    </source>
</evidence>
<feature type="domain" description="Secretion system C-terminal sorting" evidence="2">
    <location>
        <begin position="593"/>
        <end position="656"/>
    </location>
</feature>
<accession>A0A1H6PZK8</accession>
<keyword evidence="4" id="KW-1185">Reference proteome</keyword>
<proteinExistence type="predicted"/>
<reference evidence="3 4" key="1">
    <citation type="submission" date="2016-10" db="EMBL/GenBank/DDBJ databases">
        <authorList>
            <person name="de Groot N.N."/>
        </authorList>
    </citation>
    <scope>NUCLEOTIDE SEQUENCE [LARGE SCALE GENOMIC DNA]</scope>
    <source>
        <strain evidence="3 4">DSM 19938</strain>
    </source>
</reference>
<dbReference type="Proteomes" id="UP000199532">
    <property type="component" value="Unassembled WGS sequence"/>
</dbReference>
<sequence length="667" mass="72310">MHTLIKSCLVTLLFCLIKFSSFAQTWTGAVSSDWNVSGNWLPAGIPNRDSDVVIPGTGVTNWPFLSGNISLGLLQMERGSQLDTRGFKISVGKIVALSLSLNGALIKNTKPDTDIFIYVFSIATITNCTFEGNTEIIYEGMFLDRTRIDYAFEGSNHYKGNLKVTENGNAHFSLSFSRSVFDGDVEFIRGSFGGLTSGLYTQQSILFSGGATILGNFKYTNLAGGQLTIGSDQSNTNIAGNVEIVHSGPVIPSRNITIGGTSNFKVVGDFRAFIYFGSGFSPFVFKNLEIAKTGLEPLGISSTITIPGHLTFTSGYINSTSVPIILADGATVSGASNTSHIIGQVQKIGDDEFTFPVGDGTKLLPLTISAPSVSTDNFGVSYKQFYSYGNPYSLSSKDSSLSKVSNKGYWDLSRLSGTSNVQITLGYNEAEGNVKNPSQLRVAHWQGTRWEDLGNGGTSGSLTEGNVLSAGAVSSFSPFTLATFGSENALPVTLTDISVQNENQTALLKWSTANEINSDKFEIEHSLDAKSWRKVGVTNAAYNSKSVVNYEFIHNNPVQGMNYYRLKMIDRDATFAYSKIIDLKFTSKALLTVYPNPVAKKVYLKTEFSFGIKHVELINNLGQIITKVELYDSTKGIDVSNLSEGSYLVKVKLSNGLQETHRILLTP</sequence>
<dbReference type="EMBL" id="FNXY01000001">
    <property type="protein sequence ID" value="SEI37061.1"/>
    <property type="molecule type" value="Genomic_DNA"/>
</dbReference>
<dbReference type="NCBIfam" id="TIGR04183">
    <property type="entry name" value="Por_Secre_tail"/>
    <property type="match status" value="1"/>
</dbReference>
<keyword evidence="1" id="KW-0732">Signal</keyword>
<dbReference type="OrthoDB" id="863479at2"/>
<feature type="chain" id="PRO_5011434054" evidence="1">
    <location>
        <begin position="24"/>
        <end position="667"/>
    </location>
</feature>
<evidence type="ECO:0000313" key="3">
    <source>
        <dbReference type="EMBL" id="SEI37061.1"/>
    </source>
</evidence>
<dbReference type="STRING" id="408657.SAMN04487995_0015"/>
<name>A0A1H6PZK8_9BACT</name>
<protein>
    <submittedName>
        <fullName evidence="3">Por secretion system C-terminal sorting domain-containing protein</fullName>
    </submittedName>
</protein>
<organism evidence="3 4">
    <name type="scientific">Dyadobacter koreensis</name>
    <dbReference type="NCBI Taxonomy" id="408657"/>
    <lineage>
        <taxon>Bacteria</taxon>
        <taxon>Pseudomonadati</taxon>
        <taxon>Bacteroidota</taxon>
        <taxon>Cytophagia</taxon>
        <taxon>Cytophagales</taxon>
        <taxon>Spirosomataceae</taxon>
        <taxon>Dyadobacter</taxon>
    </lineage>
</organism>
<evidence type="ECO:0000256" key="1">
    <source>
        <dbReference type="SAM" id="SignalP"/>
    </source>
</evidence>